<name>A0ABU6YYJ7_9FABA</name>
<accession>A0ABU6YYJ7</accession>
<protein>
    <recommendedName>
        <fullName evidence="5">Transposase</fullName>
    </recommendedName>
</protein>
<dbReference type="Proteomes" id="UP001341840">
    <property type="component" value="Unassembled WGS sequence"/>
</dbReference>
<reference evidence="3 4" key="1">
    <citation type="journal article" date="2023" name="Plants (Basel)">
        <title>Bridging the Gap: Combining Genomics and Transcriptomics Approaches to Understand Stylosanthes scabra, an Orphan Legume from the Brazilian Caatinga.</title>
        <authorList>
            <person name="Ferreira-Neto J.R.C."/>
            <person name="da Silva M.D."/>
            <person name="Binneck E."/>
            <person name="de Melo N.F."/>
            <person name="da Silva R.H."/>
            <person name="de Melo A.L.T.M."/>
            <person name="Pandolfi V."/>
            <person name="Bustamante F.O."/>
            <person name="Brasileiro-Vidal A.C."/>
            <person name="Benko-Iseppon A.M."/>
        </authorList>
    </citation>
    <scope>NUCLEOTIDE SEQUENCE [LARGE SCALE GENOMIC DNA]</scope>
    <source>
        <tissue evidence="3">Leaves</tissue>
    </source>
</reference>
<feature type="compositionally biased region" description="Basic and acidic residues" evidence="2">
    <location>
        <begin position="9"/>
        <end position="18"/>
    </location>
</feature>
<evidence type="ECO:0000313" key="4">
    <source>
        <dbReference type="Proteomes" id="UP001341840"/>
    </source>
</evidence>
<evidence type="ECO:0000256" key="1">
    <source>
        <dbReference type="SAM" id="Coils"/>
    </source>
</evidence>
<feature type="region of interest" description="Disordered" evidence="2">
    <location>
        <begin position="1"/>
        <end position="67"/>
    </location>
</feature>
<dbReference type="EMBL" id="JASCZI010244235">
    <property type="protein sequence ID" value="MED6214008.1"/>
    <property type="molecule type" value="Genomic_DNA"/>
</dbReference>
<keyword evidence="4" id="KW-1185">Reference proteome</keyword>
<proteinExistence type="predicted"/>
<evidence type="ECO:0000313" key="3">
    <source>
        <dbReference type="EMBL" id="MED6214008.1"/>
    </source>
</evidence>
<comment type="caution">
    <text evidence="3">The sequence shown here is derived from an EMBL/GenBank/DDBJ whole genome shotgun (WGS) entry which is preliminary data.</text>
</comment>
<organism evidence="3 4">
    <name type="scientific">Stylosanthes scabra</name>
    <dbReference type="NCBI Taxonomy" id="79078"/>
    <lineage>
        <taxon>Eukaryota</taxon>
        <taxon>Viridiplantae</taxon>
        <taxon>Streptophyta</taxon>
        <taxon>Embryophyta</taxon>
        <taxon>Tracheophyta</taxon>
        <taxon>Spermatophyta</taxon>
        <taxon>Magnoliopsida</taxon>
        <taxon>eudicotyledons</taxon>
        <taxon>Gunneridae</taxon>
        <taxon>Pentapetalae</taxon>
        <taxon>rosids</taxon>
        <taxon>fabids</taxon>
        <taxon>Fabales</taxon>
        <taxon>Fabaceae</taxon>
        <taxon>Papilionoideae</taxon>
        <taxon>50 kb inversion clade</taxon>
        <taxon>dalbergioids sensu lato</taxon>
        <taxon>Dalbergieae</taxon>
        <taxon>Pterocarpus clade</taxon>
        <taxon>Stylosanthes</taxon>
    </lineage>
</organism>
<feature type="compositionally biased region" description="Pro residues" evidence="2">
    <location>
        <begin position="94"/>
        <end position="105"/>
    </location>
</feature>
<evidence type="ECO:0008006" key="5">
    <source>
        <dbReference type="Google" id="ProtNLM"/>
    </source>
</evidence>
<sequence length="365" mass="40638">MSTHYFHCKTHDTGDRGRGRGHNGRVPEAVGVGQGRGQRVPLDLGLVDSPPTHATATPPPPVIPTLSLSEGLPAMRMIPTPESREVDHEDGDDAPPPPEPDPMPYPQVDNPLSEEEDIAVEKAAVAQTGYELKKGAPHGRIPKNIFDRLVEFWRQEDWKKLQRTNTKNWASETDGSLYMGRSTTYPGTKERMLFQEAFEVENQRLEAERQAIIDAGGPKPPLIDEEAIWTRIAGSRKKGRIYGKCVVPAYSVPLIIGDVNDNDIATSPPDVIDQVTLLNREISQQAEAHRQRVAQVEAVCDEKVRTLETALESQSQEVSQLRKAYSNLYNFLEQMRSGASGSAAFTAMSPHRLRRCCQHRPRLDL</sequence>
<feature type="coiled-coil region" evidence="1">
    <location>
        <begin position="279"/>
        <end position="324"/>
    </location>
</feature>
<keyword evidence="1" id="KW-0175">Coiled coil</keyword>
<feature type="region of interest" description="Disordered" evidence="2">
    <location>
        <begin position="82"/>
        <end position="110"/>
    </location>
</feature>
<gene>
    <name evidence="3" type="ORF">PIB30_098868</name>
</gene>
<evidence type="ECO:0000256" key="2">
    <source>
        <dbReference type="SAM" id="MobiDB-lite"/>
    </source>
</evidence>